<evidence type="ECO:0000313" key="2">
    <source>
        <dbReference type="EMBL" id="APX12847.1"/>
    </source>
</evidence>
<organism evidence="2 3">
    <name type="scientific">Tateyamaria omphalii</name>
    <dbReference type="NCBI Taxonomy" id="299262"/>
    <lineage>
        <taxon>Bacteria</taxon>
        <taxon>Pseudomonadati</taxon>
        <taxon>Pseudomonadota</taxon>
        <taxon>Alphaproteobacteria</taxon>
        <taxon>Rhodobacterales</taxon>
        <taxon>Roseobacteraceae</taxon>
        <taxon>Tateyamaria</taxon>
    </lineage>
</organism>
<proteinExistence type="predicted"/>
<accession>A0A1P8MXN3</accession>
<dbReference type="AlphaFoldDB" id="A0A1P8MXN3"/>
<dbReference type="InterPro" id="IPR011088">
    <property type="entry name" value="Phage_phiNM3_A0EWY4"/>
</dbReference>
<gene>
    <name evidence="2" type="ORF">BWR18_14985</name>
</gene>
<protein>
    <recommendedName>
        <fullName evidence="4">DUF1523 domain-containing protein</fullName>
    </recommendedName>
</protein>
<name>A0A1P8MXN3_9RHOB</name>
<evidence type="ECO:0000256" key="1">
    <source>
        <dbReference type="SAM" id="Phobius"/>
    </source>
</evidence>
<dbReference type="EMBL" id="CP019312">
    <property type="protein sequence ID" value="APX12847.1"/>
    <property type="molecule type" value="Genomic_DNA"/>
</dbReference>
<feature type="transmembrane region" description="Helical" evidence="1">
    <location>
        <begin position="149"/>
        <end position="169"/>
    </location>
</feature>
<keyword evidence="3" id="KW-1185">Reference proteome</keyword>
<evidence type="ECO:0008006" key="4">
    <source>
        <dbReference type="Google" id="ProtNLM"/>
    </source>
</evidence>
<evidence type="ECO:0000313" key="3">
    <source>
        <dbReference type="Proteomes" id="UP000186336"/>
    </source>
</evidence>
<dbReference type="Proteomes" id="UP000186336">
    <property type="component" value="Chromosome"/>
</dbReference>
<keyword evidence="1" id="KW-1133">Transmembrane helix</keyword>
<keyword evidence="1" id="KW-0472">Membrane</keyword>
<dbReference type="RefSeq" id="WP_076629270.1">
    <property type="nucleotide sequence ID" value="NZ_CP019312.1"/>
</dbReference>
<dbReference type="STRING" id="299262.BWR18_14985"/>
<reference evidence="2 3" key="1">
    <citation type="submission" date="2017-01" db="EMBL/GenBank/DDBJ databases">
        <title>Complete genome of Tateyamaria omphalii DOK1-4 isolated from seawater in Dokdo.</title>
        <authorList>
            <person name="Kim J.H."/>
            <person name="Chi W.-J."/>
        </authorList>
    </citation>
    <scope>NUCLEOTIDE SEQUENCE [LARGE SCALE GENOMIC DNA]</scope>
    <source>
        <strain evidence="2 3">DOK1-4</strain>
    </source>
</reference>
<dbReference type="KEGG" id="tom:BWR18_14985"/>
<sequence>MRYVGWTILITFWVALGAALHYTLPQRDVVRIVRVFEERQDLNDWTRIFWSRPDEQSDTFISRDVQFLQTVRANGRPMVYRNEDTGWSWPPYFKFDTSNLFTEAADATSTRAAPEWYVITHYGWRNEFLTIFPNAISLRQVDGPDASKGIPWVNIIILTTIAAIFYAIWVRWRRFRRARIDPTLEEIQDSWEAAGDAVSEKRGRIRRWLDTWKAK</sequence>
<keyword evidence="1" id="KW-0812">Transmembrane</keyword>
<dbReference type="OrthoDB" id="5354324at2"/>
<dbReference type="Pfam" id="PF07509">
    <property type="entry name" value="DUF1523"/>
    <property type="match status" value="1"/>
</dbReference>